<gene>
    <name evidence="13" type="ORF">FWK35_00011293</name>
</gene>
<keyword evidence="7 11" id="KW-0472">Membrane</keyword>
<feature type="region of interest" description="Disordered" evidence="10">
    <location>
        <begin position="78"/>
        <end position="101"/>
    </location>
</feature>
<dbReference type="EMBL" id="VUJU01000325">
    <property type="protein sequence ID" value="KAF0771181.1"/>
    <property type="molecule type" value="Genomic_DNA"/>
</dbReference>
<evidence type="ECO:0000256" key="9">
    <source>
        <dbReference type="ARBA" id="ARBA00023224"/>
    </source>
</evidence>
<evidence type="ECO:0000313" key="13">
    <source>
        <dbReference type="EMBL" id="KAF0771181.1"/>
    </source>
</evidence>
<evidence type="ECO:0000256" key="6">
    <source>
        <dbReference type="ARBA" id="ARBA00023040"/>
    </source>
</evidence>
<feature type="domain" description="G-protein coupled receptors family 1 profile" evidence="12">
    <location>
        <begin position="1"/>
        <end position="101"/>
    </location>
</feature>
<feature type="transmembrane region" description="Helical" evidence="11">
    <location>
        <begin position="7"/>
        <end position="29"/>
    </location>
</feature>
<dbReference type="PROSITE" id="PS50262">
    <property type="entry name" value="G_PROTEIN_RECEP_F1_2"/>
    <property type="match status" value="1"/>
</dbReference>
<dbReference type="AlphaFoldDB" id="A0A6G0ZJI9"/>
<comment type="subcellular location">
    <subcellularLocation>
        <location evidence="1">Cell membrane</location>
        <topology evidence="1">Multi-pass membrane protein</topology>
    </subcellularLocation>
</comment>
<dbReference type="InterPro" id="IPR017452">
    <property type="entry name" value="GPCR_Rhodpsn_7TM"/>
</dbReference>
<comment type="caution">
    <text evidence="13">The sequence shown here is derived from an EMBL/GenBank/DDBJ whole genome shotgun (WGS) entry which is preliminary data.</text>
</comment>
<dbReference type="SUPFAM" id="SSF81321">
    <property type="entry name" value="Family A G protein-coupled receptor-like"/>
    <property type="match status" value="1"/>
</dbReference>
<proteinExistence type="inferred from homology"/>
<feature type="compositionally biased region" description="Polar residues" evidence="10">
    <location>
        <begin position="82"/>
        <end position="101"/>
    </location>
</feature>
<name>A0A6G0ZJI9_APHCR</name>
<keyword evidence="8 13" id="KW-0675">Receptor</keyword>
<dbReference type="GO" id="GO:0005886">
    <property type="term" value="C:plasma membrane"/>
    <property type="evidence" value="ECO:0007669"/>
    <property type="project" value="UniProtKB-SubCell"/>
</dbReference>
<keyword evidence="4 11" id="KW-0812">Transmembrane</keyword>
<dbReference type="PANTHER" id="PTHR46925:SF2">
    <property type="entry name" value="G-PROTEIN COUPLED RECEPTOR TKR-1-RELATED"/>
    <property type="match status" value="1"/>
</dbReference>
<evidence type="ECO:0000313" key="14">
    <source>
        <dbReference type="Proteomes" id="UP000478052"/>
    </source>
</evidence>
<keyword evidence="6" id="KW-0297">G-protein coupled receptor</keyword>
<dbReference type="PANTHER" id="PTHR46925">
    <property type="entry name" value="G-PROTEIN COUPLED RECEPTOR TKR-1-RELATED"/>
    <property type="match status" value="1"/>
</dbReference>
<dbReference type="InterPro" id="IPR001681">
    <property type="entry name" value="Neurokn_rcpt"/>
</dbReference>
<keyword evidence="14" id="KW-1185">Reference proteome</keyword>
<protein>
    <submittedName>
        <fullName evidence="13">Tachykinin-like peptides receptor 86C isoform X5</fullName>
    </submittedName>
</protein>
<evidence type="ECO:0000256" key="11">
    <source>
        <dbReference type="SAM" id="Phobius"/>
    </source>
</evidence>
<evidence type="ECO:0000256" key="10">
    <source>
        <dbReference type="SAM" id="MobiDB-lite"/>
    </source>
</evidence>
<organism evidence="13 14">
    <name type="scientific">Aphis craccivora</name>
    <name type="common">Cowpea aphid</name>
    <dbReference type="NCBI Taxonomy" id="307492"/>
    <lineage>
        <taxon>Eukaryota</taxon>
        <taxon>Metazoa</taxon>
        <taxon>Ecdysozoa</taxon>
        <taxon>Arthropoda</taxon>
        <taxon>Hexapoda</taxon>
        <taxon>Insecta</taxon>
        <taxon>Pterygota</taxon>
        <taxon>Neoptera</taxon>
        <taxon>Paraneoptera</taxon>
        <taxon>Hemiptera</taxon>
        <taxon>Sternorrhyncha</taxon>
        <taxon>Aphidomorpha</taxon>
        <taxon>Aphidoidea</taxon>
        <taxon>Aphididae</taxon>
        <taxon>Aphidini</taxon>
        <taxon>Aphis</taxon>
        <taxon>Aphis</taxon>
    </lineage>
</organism>
<feature type="transmembrane region" description="Helical" evidence="11">
    <location>
        <begin position="49"/>
        <end position="70"/>
    </location>
</feature>
<dbReference type="Gene3D" id="1.20.1070.10">
    <property type="entry name" value="Rhodopsin 7-helix transmembrane proteins"/>
    <property type="match status" value="1"/>
</dbReference>
<evidence type="ECO:0000256" key="7">
    <source>
        <dbReference type="ARBA" id="ARBA00023136"/>
    </source>
</evidence>
<accession>A0A6G0ZJI9</accession>
<evidence type="ECO:0000256" key="1">
    <source>
        <dbReference type="ARBA" id="ARBA00004651"/>
    </source>
</evidence>
<evidence type="ECO:0000256" key="3">
    <source>
        <dbReference type="ARBA" id="ARBA00022475"/>
    </source>
</evidence>
<evidence type="ECO:0000256" key="2">
    <source>
        <dbReference type="ARBA" id="ARBA00010663"/>
    </source>
</evidence>
<keyword evidence="5 11" id="KW-1133">Transmembrane helix</keyword>
<dbReference type="Pfam" id="PF00001">
    <property type="entry name" value="7tm_1"/>
    <property type="match status" value="1"/>
</dbReference>
<dbReference type="GO" id="GO:0004995">
    <property type="term" value="F:tachykinin receptor activity"/>
    <property type="evidence" value="ECO:0007669"/>
    <property type="project" value="InterPro"/>
</dbReference>
<dbReference type="InterPro" id="IPR000276">
    <property type="entry name" value="GPCR_Rhodpsn"/>
</dbReference>
<evidence type="ECO:0000256" key="8">
    <source>
        <dbReference type="ARBA" id="ARBA00023170"/>
    </source>
</evidence>
<keyword evidence="9" id="KW-0807">Transducer</keyword>
<reference evidence="13 14" key="1">
    <citation type="submission" date="2019-08" db="EMBL/GenBank/DDBJ databases">
        <title>Whole genome of Aphis craccivora.</title>
        <authorList>
            <person name="Voronova N.V."/>
            <person name="Shulinski R.S."/>
            <person name="Bandarenka Y.V."/>
            <person name="Zhorov D.G."/>
            <person name="Warner D."/>
        </authorList>
    </citation>
    <scope>NUCLEOTIDE SEQUENCE [LARGE SCALE GENOMIC DNA]</scope>
    <source>
        <strain evidence="13">180601</strain>
        <tissue evidence="13">Whole Body</tissue>
    </source>
</reference>
<evidence type="ECO:0000256" key="4">
    <source>
        <dbReference type="ARBA" id="ARBA00022692"/>
    </source>
</evidence>
<dbReference type="Proteomes" id="UP000478052">
    <property type="component" value="Unassembled WGS sequence"/>
</dbReference>
<evidence type="ECO:0000259" key="12">
    <source>
        <dbReference type="PROSITE" id="PS50262"/>
    </source>
</evidence>
<keyword evidence="3" id="KW-1003">Cell membrane</keyword>
<sequence length="101" mass="11468">MRTVTNCYMVSLSISDLFMASLNCLPNFIYMLNSDWAFGLELCMVSNFVAYWTVASSVFTLVAITLNRLTKLHTNLHKTKQKNTSLRNHSLGENRQANKAC</sequence>
<evidence type="ECO:0000256" key="5">
    <source>
        <dbReference type="ARBA" id="ARBA00022989"/>
    </source>
</evidence>
<dbReference type="OrthoDB" id="5981855at2759"/>
<comment type="similarity">
    <text evidence="2">Belongs to the G-protein coupled receptor 1 family.</text>
</comment>